<gene>
    <name evidence="1" type="ORF">S12H4_07371</name>
</gene>
<dbReference type="PANTHER" id="PTHR35340:SF5">
    <property type="entry name" value="ASST-DOMAIN-CONTAINING PROTEIN"/>
    <property type="match status" value="1"/>
</dbReference>
<dbReference type="EMBL" id="BARW01002709">
    <property type="protein sequence ID" value="GAI59549.1"/>
    <property type="molecule type" value="Genomic_DNA"/>
</dbReference>
<comment type="caution">
    <text evidence="1">The sequence shown here is derived from an EMBL/GenBank/DDBJ whole genome shotgun (WGS) entry which is preliminary data.</text>
</comment>
<dbReference type="AlphaFoldDB" id="X1RVP5"/>
<dbReference type="SUPFAM" id="SSF63829">
    <property type="entry name" value="Calcium-dependent phosphotriesterase"/>
    <property type="match status" value="1"/>
</dbReference>
<dbReference type="GO" id="GO:0004062">
    <property type="term" value="F:aryl sulfotransferase activity"/>
    <property type="evidence" value="ECO:0007669"/>
    <property type="project" value="InterPro"/>
</dbReference>
<evidence type="ECO:0008006" key="2">
    <source>
        <dbReference type="Google" id="ProtNLM"/>
    </source>
</evidence>
<sequence length="254" mass="28761">MRQYTNPGFDVELLSNNNILFVLPRNGVHEIDRNGKVIWSYLDKKVSHDADRLPNGNTLVVYGNEDSPSDAQVKEINPKGEIVWAWYAKDHFHKSPYKDVYDQGWTHTNAVTRLPNGNTLISLRNFNFVVEVDPQGSVVRTIGEGIFRYQHDPEVLPNGRILLANHRRPHRAIEIDPETGKIVWQSAGFEREVSPVRDANRLPNGNTLITGTTKIVEITAEGDIVWQLRLKGITLEGKEGARLGFYKAERSGIK</sequence>
<reference evidence="1" key="1">
    <citation type="journal article" date="2014" name="Front. Microbiol.">
        <title>High frequency of phylogenetically diverse reductive dehalogenase-homologous genes in deep subseafloor sedimentary metagenomes.</title>
        <authorList>
            <person name="Kawai M."/>
            <person name="Futagami T."/>
            <person name="Toyoda A."/>
            <person name="Takaki Y."/>
            <person name="Nishi S."/>
            <person name="Hori S."/>
            <person name="Arai W."/>
            <person name="Tsubouchi T."/>
            <person name="Morono Y."/>
            <person name="Uchiyama I."/>
            <person name="Ito T."/>
            <person name="Fujiyama A."/>
            <person name="Inagaki F."/>
            <person name="Takami H."/>
        </authorList>
    </citation>
    <scope>NUCLEOTIDE SEQUENCE</scope>
    <source>
        <strain evidence="1">Expedition CK06-06</strain>
    </source>
</reference>
<dbReference type="InterPro" id="IPR053143">
    <property type="entry name" value="Arylsulfate_ST"/>
</dbReference>
<proteinExistence type="predicted"/>
<dbReference type="Pfam" id="PF05935">
    <property type="entry name" value="Arylsulfotrans"/>
    <property type="match status" value="1"/>
</dbReference>
<dbReference type="PANTHER" id="PTHR35340">
    <property type="entry name" value="PQQ ENZYME REPEAT PROTEIN-RELATED"/>
    <property type="match status" value="1"/>
</dbReference>
<name>X1RVP5_9ZZZZ</name>
<dbReference type="InterPro" id="IPR010262">
    <property type="entry name" value="Arylsulfotransferase_bact"/>
</dbReference>
<dbReference type="Gene3D" id="2.130.10.10">
    <property type="entry name" value="YVTN repeat-like/Quinoprotein amine dehydrogenase"/>
    <property type="match status" value="1"/>
</dbReference>
<accession>X1RVP5</accession>
<evidence type="ECO:0000313" key="1">
    <source>
        <dbReference type="EMBL" id="GAI59549.1"/>
    </source>
</evidence>
<organism evidence="1">
    <name type="scientific">marine sediment metagenome</name>
    <dbReference type="NCBI Taxonomy" id="412755"/>
    <lineage>
        <taxon>unclassified sequences</taxon>
        <taxon>metagenomes</taxon>
        <taxon>ecological metagenomes</taxon>
    </lineage>
</organism>
<protein>
    <recommendedName>
        <fullName evidence="2">Arylsulfotransferase N-terminal domain-containing protein</fullName>
    </recommendedName>
</protein>
<dbReference type="InterPro" id="IPR015943">
    <property type="entry name" value="WD40/YVTN_repeat-like_dom_sf"/>
</dbReference>